<name>E6S7K0_INTC7</name>
<protein>
    <submittedName>
        <fullName evidence="1">Uncharacterized protein</fullName>
    </submittedName>
</protein>
<organism evidence="1 4">
    <name type="scientific">Intrasporangium calvum (strain ATCC 23552 / DSM 43043 / JCM 3097 / NBRC 12989 / NCIMB 10167 / NRRL B-3866 / 7 KIP)</name>
    <dbReference type="NCBI Taxonomy" id="710696"/>
    <lineage>
        <taxon>Bacteria</taxon>
        <taxon>Bacillati</taxon>
        <taxon>Actinomycetota</taxon>
        <taxon>Actinomycetes</taxon>
        <taxon>Micrococcales</taxon>
        <taxon>Intrasporangiaceae</taxon>
        <taxon>Intrasporangium</taxon>
    </lineage>
</organism>
<sequence>MGATVTVNDLLDGHVALDVQCLDRIYLNGYVPNLQVPGQVVSFMTTHLGLPLPSPAIMEKIGTAFRRSVRKFADTRGVPVVKFAKGVRKVEVMRRYLNAQAKTGASGVAAIGVAQEYQNVYASSERQGRNGMPWFSFHKADRRVTCFYFYLWDADFGPGFIKVCAYFPYPVKVWLNGHEWAKRQATLAGIGFTELSNGFATCDDPAALQAICDRLGPEVIGAFFDRWMSVLPLPLTDHDRSAGYWWELSMRQVEVSRTIVFDAPRQARAFFEALVVDNLDIGRPESVELIFTGPPKRGRPFKIGCQPKTKVVTRDTDVTVNAFFKHSRLKQYLKDGRALRIETVINCPDDLQCHRRLIHLHELQSKARDVNARLLDTERVGQGCVLASPAFERVAQSTLTEDGRRSPALRFGDPRVMALLGALCVGLNALGFTNRSLRAQVSHLLGVPYTVNQMSYDLARLRSNGLIGRRPGANTYDLTPDGQRVAIFYTKVHDRLLRPLIAANTRPAPLELRQALRTIDRHVRGYIDTARLGTAA</sequence>
<dbReference type="HOGENOM" id="CLU_020979_0_0_11"/>
<dbReference type="Proteomes" id="UP000008914">
    <property type="component" value="Chromosome"/>
</dbReference>
<evidence type="ECO:0000313" key="2">
    <source>
        <dbReference type="EMBL" id="ADU46898.1"/>
    </source>
</evidence>
<dbReference type="STRING" id="710696.Intca_0346"/>
<reference evidence="1" key="2">
    <citation type="submission" date="2010-11" db="EMBL/GenBank/DDBJ databases">
        <title>The complete genome of Intrasporangium calvum DSM 43043.</title>
        <authorList>
            <consortium name="US DOE Joint Genome Institute (JGI-PGF)"/>
            <person name="Lucas S."/>
            <person name="Copeland A."/>
            <person name="Lapidus A."/>
            <person name="Glavina del Rio T."/>
            <person name="Bruce D."/>
            <person name="Goodwin L."/>
            <person name="Pitluck S."/>
            <person name="Kyrpides N."/>
            <person name="Mavromatis K."/>
            <person name="Ivanova N."/>
            <person name="Chertkov O."/>
            <person name="Brettin T."/>
            <person name="Tapia R."/>
            <person name="Detter J.C."/>
            <person name="Han C."/>
            <person name="Land M."/>
            <person name="Hauser L."/>
            <person name="Markowitz V."/>
            <person name="Cheng J.-F."/>
            <person name="Hugenholtz P."/>
            <person name="Woyke T."/>
            <person name="Wu D."/>
            <person name="Pukall R."/>
            <person name="Gehrich-Schroeter G."/>
            <person name="Schneider S."/>
            <person name="Klenk H.-P."/>
            <person name="Eisen J.A."/>
        </authorList>
    </citation>
    <scope>NUCLEOTIDE SEQUENCE</scope>
    <source>
        <strain>DSM 43043</strain>
    </source>
</reference>
<evidence type="ECO:0000313" key="3">
    <source>
        <dbReference type="EMBL" id="ADU48811.1"/>
    </source>
</evidence>
<dbReference type="KEGG" id="ica:Intca_0349"/>
<evidence type="ECO:0000313" key="1">
    <source>
        <dbReference type="EMBL" id="ADU46895.1"/>
    </source>
</evidence>
<gene>
    <name evidence="1" type="ordered locus">Intca_0346</name>
    <name evidence="2" type="ordered locus">Intca_0349</name>
    <name evidence="3" type="ordered locus">Intca_2302</name>
</gene>
<reference evidence="1 4" key="1">
    <citation type="journal article" date="2010" name="Stand. Genomic Sci.">
        <title>Complete genome sequence of Intrasporangium calvum type strain (7 KIP).</title>
        <authorList>
            <person name="Del Rio T.G."/>
            <person name="Chertkov O."/>
            <person name="Yasawong M."/>
            <person name="Lucas S."/>
            <person name="Deshpande S."/>
            <person name="Cheng J.F."/>
            <person name="Detter C."/>
            <person name="Tapia R."/>
            <person name="Han C."/>
            <person name="Goodwin L."/>
            <person name="Pitluck S."/>
            <person name="Liolios K."/>
            <person name="Ivanova N."/>
            <person name="Mavromatis K."/>
            <person name="Pati A."/>
            <person name="Chen A."/>
            <person name="Palaniappan K."/>
            <person name="Land M."/>
            <person name="Hauser L."/>
            <person name="Chang Y.J."/>
            <person name="Jeffries C.D."/>
            <person name="Rohde M."/>
            <person name="Pukall R."/>
            <person name="Sikorski J."/>
            <person name="Goker M."/>
            <person name="Woyke T."/>
            <person name="Bristow J."/>
            <person name="Eisen J.A."/>
            <person name="Markowitz V."/>
            <person name="Hugenholtz P."/>
            <person name="Kyrpides N.C."/>
            <person name="Klenk H.P."/>
            <person name="Lapidus A."/>
        </authorList>
    </citation>
    <scope>NUCLEOTIDE SEQUENCE [LARGE SCALE GENOMIC DNA]</scope>
    <source>
        <strain evidence="4">ATCC 23552 / DSM 43043 / JCM 3097 / NBRC 12989 / 7 KIP</strain>
        <strain evidence="1">DSM 43043</strain>
    </source>
</reference>
<dbReference type="OrthoDB" id="5415775at2"/>
<dbReference type="AlphaFoldDB" id="E6S7K0"/>
<evidence type="ECO:0000313" key="4">
    <source>
        <dbReference type="Proteomes" id="UP000008914"/>
    </source>
</evidence>
<keyword evidence="4" id="KW-1185">Reference proteome</keyword>
<dbReference type="EMBL" id="CP002343">
    <property type="protein sequence ID" value="ADU46898.1"/>
    <property type="molecule type" value="Genomic_DNA"/>
</dbReference>
<dbReference type="RefSeq" id="WP_013491217.1">
    <property type="nucleotide sequence ID" value="NC_014830.1"/>
</dbReference>
<dbReference type="KEGG" id="ica:Intca_0346"/>
<dbReference type="eggNOG" id="COG1321">
    <property type="taxonomic scope" value="Bacteria"/>
</dbReference>
<proteinExistence type="predicted"/>
<accession>E6S7K0</accession>
<dbReference type="EMBL" id="CP002343">
    <property type="protein sequence ID" value="ADU46895.1"/>
    <property type="molecule type" value="Genomic_DNA"/>
</dbReference>
<dbReference type="EMBL" id="CP002343">
    <property type="protein sequence ID" value="ADU48811.1"/>
    <property type="molecule type" value="Genomic_DNA"/>
</dbReference>
<dbReference type="KEGG" id="ica:Intca_2302"/>